<dbReference type="PRINTS" id="PR00455">
    <property type="entry name" value="HTHTETR"/>
</dbReference>
<dbReference type="InterPro" id="IPR001647">
    <property type="entry name" value="HTH_TetR"/>
</dbReference>
<accession>A0A318LWQ7</accession>
<evidence type="ECO:0000313" key="7">
    <source>
        <dbReference type="Proteomes" id="UP000247892"/>
    </source>
</evidence>
<dbReference type="SUPFAM" id="SSF48498">
    <property type="entry name" value="Tetracyclin repressor-like, C-terminal domain"/>
    <property type="match status" value="1"/>
</dbReference>
<evidence type="ECO:0000313" key="6">
    <source>
        <dbReference type="EMBL" id="PXY30672.1"/>
    </source>
</evidence>
<dbReference type="Gene3D" id="1.10.10.60">
    <property type="entry name" value="Homeodomain-like"/>
    <property type="match status" value="1"/>
</dbReference>
<evidence type="ECO:0000256" key="1">
    <source>
        <dbReference type="ARBA" id="ARBA00023015"/>
    </source>
</evidence>
<keyword evidence="7" id="KW-1185">Reference proteome</keyword>
<dbReference type="PANTHER" id="PTHR30055">
    <property type="entry name" value="HTH-TYPE TRANSCRIPTIONAL REGULATOR RUTR"/>
    <property type="match status" value="1"/>
</dbReference>
<dbReference type="GO" id="GO:0045892">
    <property type="term" value="P:negative regulation of DNA-templated transcription"/>
    <property type="evidence" value="ECO:0007669"/>
    <property type="project" value="InterPro"/>
</dbReference>
<keyword evidence="1" id="KW-0805">Transcription regulation</keyword>
<feature type="domain" description="HTH tetR-type" evidence="5">
    <location>
        <begin position="29"/>
        <end position="89"/>
    </location>
</feature>
<dbReference type="PROSITE" id="PS50977">
    <property type="entry name" value="HTH_TETR_2"/>
    <property type="match status" value="1"/>
</dbReference>
<gene>
    <name evidence="6" type="ORF">BA062_19185</name>
</gene>
<dbReference type="AlphaFoldDB" id="A0A318LWQ7"/>
<dbReference type="Proteomes" id="UP000247892">
    <property type="component" value="Unassembled WGS sequence"/>
</dbReference>
<comment type="caution">
    <text evidence="6">The sequence shown here is derived from an EMBL/GenBank/DDBJ whole genome shotgun (WGS) entry which is preliminary data.</text>
</comment>
<dbReference type="SUPFAM" id="SSF46689">
    <property type="entry name" value="Homeodomain-like"/>
    <property type="match status" value="1"/>
</dbReference>
<dbReference type="InterPro" id="IPR009057">
    <property type="entry name" value="Homeodomain-like_sf"/>
</dbReference>
<keyword evidence="3" id="KW-0804">Transcription</keyword>
<dbReference type="Pfam" id="PF02909">
    <property type="entry name" value="TetR_C_1"/>
    <property type="match status" value="1"/>
</dbReference>
<dbReference type="PANTHER" id="PTHR30055:SF151">
    <property type="entry name" value="TRANSCRIPTIONAL REGULATORY PROTEIN"/>
    <property type="match status" value="1"/>
</dbReference>
<dbReference type="InterPro" id="IPR050109">
    <property type="entry name" value="HTH-type_TetR-like_transc_reg"/>
</dbReference>
<dbReference type="InterPro" id="IPR036271">
    <property type="entry name" value="Tet_transcr_reg_TetR-rel_C_sf"/>
</dbReference>
<protein>
    <submittedName>
        <fullName evidence="6">TetR family transcriptional regulator</fullName>
    </submittedName>
</protein>
<dbReference type="InterPro" id="IPR004111">
    <property type="entry name" value="Repressor_TetR_C"/>
</dbReference>
<sequence length="242" mass="26892">MAGTSEARLSALVRVWGDQQRRTRGPAPAYSREQIADAAIEIADEEGLTAVTMRKVAARLGTGAMSLYRYVANKEALVELMADRILGREEWPELSGDWKRDLGDIACGQRQALLAHPWLSRVWSGRPTMGPNMLRGFERSMSILDGLGLGIDDMFETIALVNTWVDGYVQNELATRDFFGDADDEEVQRAMGPYVESIIESGEYPYFARVIAEAKAPHEDPESRFERALARILAGIEATLPE</sequence>
<dbReference type="Pfam" id="PF00440">
    <property type="entry name" value="TetR_N"/>
    <property type="match status" value="1"/>
</dbReference>
<name>A0A318LWQ7_9PSEU</name>
<feature type="DNA-binding region" description="H-T-H motif" evidence="4">
    <location>
        <begin position="52"/>
        <end position="71"/>
    </location>
</feature>
<dbReference type="RefSeq" id="WP_110338714.1">
    <property type="nucleotide sequence ID" value="NZ_JBHVKT010000055.1"/>
</dbReference>
<evidence type="ECO:0000256" key="3">
    <source>
        <dbReference type="ARBA" id="ARBA00023163"/>
    </source>
</evidence>
<dbReference type="OrthoDB" id="3818006at2"/>
<evidence type="ECO:0000256" key="4">
    <source>
        <dbReference type="PROSITE-ProRule" id="PRU00335"/>
    </source>
</evidence>
<dbReference type="GO" id="GO:0000976">
    <property type="term" value="F:transcription cis-regulatory region binding"/>
    <property type="evidence" value="ECO:0007669"/>
    <property type="project" value="TreeGrafter"/>
</dbReference>
<evidence type="ECO:0000256" key="2">
    <source>
        <dbReference type="ARBA" id="ARBA00023125"/>
    </source>
</evidence>
<dbReference type="EMBL" id="MASU01000007">
    <property type="protein sequence ID" value="PXY30672.1"/>
    <property type="molecule type" value="Genomic_DNA"/>
</dbReference>
<dbReference type="GO" id="GO:0003700">
    <property type="term" value="F:DNA-binding transcription factor activity"/>
    <property type="evidence" value="ECO:0007669"/>
    <property type="project" value="TreeGrafter"/>
</dbReference>
<dbReference type="Gene3D" id="1.10.357.10">
    <property type="entry name" value="Tetracycline Repressor, domain 2"/>
    <property type="match status" value="1"/>
</dbReference>
<evidence type="ECO:0000259" key="5">
    <source>
        <dbReference type="PROSITE" id="PS50977"/>
    </source>
</evidence>
<reference evidence="6 7" key="1">
    <citation type="submission" date="2016-07" db="EMBL/GenBank/DDBJ databases">
        <title>Draft genome sequence of Prauserella sp. YIM 121212, isolated from alkaline soil.</title>
        <authorList>
            <person name="Ruckert C."/>
            <person name="Albersmeier A."/>
            <person name="Jiang C.-L."/>
            <person name="Jiang Y."/>
            <person name="Kalinowski J."/>
            <person name="Schneider O."/>
            <person name="Winkler A."/>
            <person name="Zotchev S.B."/>
        </authorList>
    </citation>
    <scope>NUCLEOTIDE SEQUENCE [LARGE SCALE GENOMIC DNA]</scope>
    <source>
        <strain evidence="6 7">YIM 121212</strain>
    </source>
</reference>
<keyword evidence="2 4" id="KW-0238">DNA-binding</keyword>
<proteinExistence type="predicted"/>
<organism evidence="6 7">
    <name type="scientific">Prauserella flavalba</name>
    <dbReference type="NCBI Taxonomy" id="1477506"/>
    <lineage>
        <taxon>Bacteria</taxon>
        <taxon>Bacillati</taxon>
        <taxon>Actinomycetota</taxon>
        <taxon>Actinomycetes</taxon>
        <taxon>Pseudonocardiales</taxon>
        <taxon>Pseudonocardiaceae</taxon>
        <taxon>Prauserella</taxon>
    </lineage>
</organism>